<dbReference type="PANTHER" id="PTHR43163:SF6">
    <property type="entry name" value="DIPEPTIDE TRANSPORT SYSTEM PERMEASE PROTEIN DPPB-RELATED"/>
    <property type="match status" value="1"/>
</dbReference>
<dbReference type="Proteomes" id="UP000316012">
    <property type="component" value="Unassembled WGS sequence"/>
</dbReference>
<dbReference type="PROSITE" id="PS50928">
    <property type="entry name" value="ABC_TM1"/>
    <property type="match status" value="1"/>
</dbReference>
<keyword evidence="6 7" id="KW-0472">Membrane</keyword>
<dbReference type="Proteomes" id="UP000460112">
    <property type="component" value="Unassembled WGS sequence"/>
</dbReference>
<comment type="similarity">
    <text evidence="7">Belongs to the binding-protein-dependent transport system permease family.</text>
</comment>
<comment type="subcellular location">
    <subcellularLocation>
        <location evidence="1 7">Cell membrane</location>
        <topology evidence="1 7">Multi-pass membrane protein</topology>
    </subcellularLocation>
</comment>
<dbReference type="NCBIfam" id="NF045472">
    <property type="entry name" value="Opp4B"/>
    <property type="match status" value="1"/>
</dbReference>
<proteinExistence type="inferred from homology"/>
<evidence type="ECO:0000313" key="10">
    <source>
        <dbReference type="EMBL" id="KAB1951651.1"/>
    </source>
</evidence>
<evidence type="ECO:0000256" key="3">
    <source>
        <dbReference type="ARBA" id="ARBA00022475"/>
    </source>
</evidence>
<dbReference type="GO" id="GO:0055085">
    <property type="term" value="P:transmembrane transport"/>
    <property type="evidence" value="ECO:0007669"/>
    <property type="project" value="InterPro"/>
</dbReference>
<dbReference type="Pfam" id="PF19300">
    <property type="entry name" value="BPD_transp_1_N"/>
    <property type="match status" value="1"/>
</dbReference>
<dbReference type="PANTHER" id="PTHR43163">
    <property type="entry name" value="DIPEPTIDE TRANSPORT SYSTEM PERMEASE PROTEIN DPPB-RELATED"/>
    <property type="match status" value="1"/>
</dbReference>
<dbReference type="EMBL" id="SRMD01000089">
    <property type="protein sequence ID" value="TQW14826.1"/>
    <property type="molecule type" value="Genomic_DNA"/>
</dbReference>
<sequence>MWKTVLRRILIMIPQLLILSLLVFILAKMMPGDPFTGMINPNSDPKEIARLRQEYGLNDPVWVQYTRWLGNMFHGDLGQSYIQKVPVTSLIWDRAVNTFWLSLMTVVLTYLIAIPLGVTAGRHQDEWQDHGVQIFNYITYAVPPFVFYILGIWLFGFTLGWFPISGSVSADVNPGTLAYFWSRFYHLILPSILCALISTTAIVQYLRTGIVDNKVEDYVRTARSKGVPENVVFNKHILRNSLLPIAAFFGNTITGLLSGSMVIESVFSYPGMGKLFLDSIGQRDYTTLTALILLFGVLTLIGNLLSDIIMSIIDPRIRIK</sequence>
<feature type="transmembrane region" description="Helical" evidence="7">
    <location>
        <begin position="184"/>
        <end position="206"/>
    </location>
</feature>
<feature type="transmembrane region" description="Helical" evidence="7">
    <location>
        <begin position="140"/>
        <end position="164"/>
    </location>
</feature>
<feature type="transmembrane region" description="Helical" evidence="7">
    <location>
        <begin position="242"/>
        <end position="267"/>
    </location>
</feature>
<accession>A0A133PJ09</accession>
<dbReference type="SUPFAM" id="SSF161098">
    <property type="entry name" value="MetI-like"/>
    <property type="match status" value="1"/>
</dbReference>
<dbReference type="GO" id="GO:0005886">
    <property type="term" value="C:plasma membrane"/>
    <property type="evidence" value="ECO:0007669"/>
    <property type="project" value="UniProtKB-SubCell"/>
</dbReference>
<keyword evidence="4 7" id="KW-0812">Transmembrane</keyword>
<evidence type="ECO:0000256" key="7">
    <source>
        <dbReference type="RuleBase" id="RU363032"/>
    </source>
</evidence>
<dbReference type="GeneID" id="29639852"/>
<gene>
    <name evidence="11" type="primary">gsiC</name>
    <name evidence="9" type="synonym">oppB</name>
    <name evidence="10" type="ORF">F8244_03905</name>
    <name evidence="11" type="ORF">FIPPAONL_01468</name>
    <name evidence="9" type="ORF">LJCM1025_02150</name>
</gene>
<evidence type="ECO:0000256" key="1">
    <source>
        <dbReference type="ARBA" id="ARBA00004651"/>
    </source>
</evidence>
<evidence type="ECO:0000256" key="5">
    <source>
        <dbReference type="ARBA" id="ARBA00022989"/>
    </source>
</evidence>
<evidence type="ECO:0000256" key="6">
    <source>
        <dbReference type="ARBA" id="ARBA00023136"/>
    </source>
</evidence>
<evidence type="ECO:0000313" key="11">
    <source>
        <dbReference type="EMBL" id="TQW14826.1"/>
    </source>
</evidence>
<comment type="caution">
    <text evidence="10">The sequence shown here is derived from an EMBL/GenBank/DDBJ whole genome shotgun (WGS) entry which is preliminary data.</text>
</comment>
<feature type="transmembrane region" description="Helical" evidence="7">
    <location>
        <begin position="99"/>
        <end position="119"/>
    </location>
</feature>
<dbReference type="InterPro" id="IPR035906">
    <property type="entry name" value="MetI-like_sf"/>
</dbReference>
<evidence type="ECO:0000256" key="4">
    <source>
        <dbReference type="ARBA" id="ARBA00022692"/>
    </source>
</evidence>
<evidence type="ECO:0000313" key="9">
    <source>
        <dbReference type="EMBL" id="GBA94725.1"/>
    </source>
</evidence>
<feature type="transmembrane region" description="Helical" evidence="7">
    <location>
        <begin position="287"/>
        <end position="313"/>
    </location>
</feature>
<reference evidence="11 13" key="2">
    <citation type="submission" date="2019-04" db="EMBL/GenBank/DDBJ databases">
        <title>Lactobacillus gasseri 7171 assembly.</title>
        <authorList>
            <person name="Joris B.R."/>
            <person name="Giguere D."/>
        </authorList>
    </citation>
    <scope>NUCLEOTIDE SEQUENCE [LARGE SCALE GENOMIC DNA]</scope>
    <source>
        <strain evidence="11 13">7171</strain>
    </source>
</reference>
<dbReference type="Pfam" id="PF00528">
    <property type="entry name" value="BPD_transp_1"/>
    <property type="match status" value="1"/>
</dbReference>
<keyword evidence="3" id="KW-1003">Cell membrane</keyword>
<dbReference type="CDD" id="cd06261">
    <property type="entry name" value="TM_PBP2"/>
    <property type="match status" value="1"/>
</dbReference>
<feature type="transmembrane region" description="Helical" evidence="7">
    <location>
        <begin position="9"/>
        <end position="27"/>
    </location>
</feature>
<evidence type="ECO:0000313" key="12">
    <source>
        <dbReference type="Proteomes" id="UP000250668"/>
    </source>
</evidence>
<dbReference type="RefSeq" id="WP_003647515.1">
    <property type="nucleotide sequence ID" value="NZ_BEXJ01000001.1"/>
</dbReference>
<protein>
    <submittedName>
        <fullName evidence="9 10">ABC transporter permease</fullName>
    </submittedName>
    <submittedName>
        <fullName evidence="11">Glutathione transport system permease protein GsiC</fullName>
    </submittedName>
</protein>
<dbReference type="InterPro" id="IPR000515">
    <property type="entry name" value="MetI-like"/>
</dbReference>
<dbReference type="EMBL" id="WBOA01000001">
    <property type="protein sequence ID" value="KAB1951651.1"/>
    <property type="molecule type" value="Genomic_DNA"/>
</dbReference>
<dbReference type="STRING" id="324831.LGAS_0776"/>
<reference evidence="10 14" key="3">
    <citation type="submission" date="2019-09" db="EMBL/GenBank/DDBJ databases">
        <title>Investigation of probiotic properties of different lactic acid bacteria.</title>
        <authorList>
            <person name="Jaomanjaka F."/>
            <person name="Blanc P."/>
        </authorList>
    </citation>
    <scope>NUCLEOTIDE SEQUENCE [LARGE SCALE GENOMIC DNA]</scope>
    <source>
        <strain evidence="10 14">BIO6369</strain>
    </source>
</reference>
<dbReference type="Gene3D" id="1.10.3720.10">
    <property type="entry name" value="MetI-like"/>
    <property type="match status" value="1"/>
</dbReference>
<dbReference type="OrthoDB" id="9773683at2"/>
<keyword evidence="5 7" id="KW-1133">Transmembrane helix</keyword>
<organism evidence="10 14">
    <name type="scientific">Lactobacillus gasseri</name>
    <dbReference type="NCBI Taxonomy" id="1596"/>
    <lineage>
        <taxon>Bacteria</taxon>
        <taxon>Bacillati</taxon>
        <taxon>Bacillota</taxon>
        <taxon>Bacilli</taxon>
        <taxon>Lactobacillales</taxon>
        <taxon>Lactobacillaceae</taxon>
        <taxon>Lactobacillus</taxon>
    </lineage>
</organism>
<keyword evidence="13" id="KW-1185">Reference proteome</keyword>
<keyword evidence="2 7" id="KW-0813">Transport</keyword>
<evidence type="ECO:0000313" key="14">
    <source>
        <dbReference type="Proteomes" id="UP000460112"/>
    </source>
</evidence>
<reference evidence="9 12" key="1">
    <citation type="journal article" date="2018" name="Int. J. Syst. Evol. Microbiol.">
        <title>Lactobacillus paragasseri sp. nov., a sister taxon of Lactobacillus gasseri, based on whole-genome sequence analyses.</title>
        <authorList>
            <person name="Tanizawa Y."/>
            <person name="Tada I."/>
            <person name="Kobayashi H."/>
            <person name="Endo A."/>
            <person name="Maeno S."/>
            <person name="Toyoda A."/>
            <person name="Arita M."/>
            <person name="Nakamura Y."/>
            <person name="Sakamoto M."/>
            <person name="Ohkuma M."/>
            <person name="Tohno M."/>
        </authorList>
    </citation>
    <scope>NUCLEOTIDE SEQUENCE [LARGE SCALE GENOMIC DNA]</scope>
    <source>
        <strain evidence="9 12">JCM 1025</strain>
    </source>
</reference>
<dbReference type="Proteomes" id="UP000250668">
    <property type="component" value="Unassembled WGS sequence"/>
</dbReference>
<evidence type="ECO:0000313" key="13">
    <source>
        <dbReference type="Proteomes" id="UP000316012"/>
    </source>
</evidence>
<dbReference type="EMBL" id="BEXJ01000001">
    <property type="protein sequence ID" value="GBA94725.1"/>
    <property type="molecule type" value="Genomic_DNA"/>
</dbReference>
<dbReference type="eggNOG" id="COG0601">
    <property type="taxonomic scope" value="Bacteria"/>
</dbReference>
<dbReference type="AlphaFoldDB" id="A0A133PJ09"/>
<evidence type="ECO:0000259" key="8">
    <source>
        <dbReference type="PROSITE" id="PS50928"/>
    </source>
</evidence>
<evidence type="ECO:0000256" key="2">
    <source>
        <dbReference type="ARBA" id="ARBA00022448"/>
    </source>
</evidence>
<name>A0A133PJ09_LACGS</name>
<dbReference type="InterPro" id="IPR045621">
    <property type="entry name" value="BPD_transp_1_N"/>
</dbReference>
<feature type="domain" description="ABC transmembrane type-1" evidence="8">
    <location>
        <begin position="95"/>
        <end position="306"/>
    </location>
</feature>
<dbReference type="OMA" id="PPVTGFM"/>